<feature type="chain" id="PRO_5045525652" description="Ig-like domain (Group 2)" evidence="2">
    <location>
        <begin position="22"/>
        <end position="286"/>
    </location>
</feature>
<feature type="signal peptide" evidence="2">
    <location>
        <begin position="1"/>
        <end position="21"/>
    </location>
</feature>
<dbReference type="RefSeq" id="WP_272085187.1">
    <property type="nucleotide sequence ID" value="NZ_JAQNDL010000001.1"/>
</dbReference>
<dbReference type="Proteomes" id="UP001221686">
    <property type="component" value="Unassembled WGS sequence"/>
</dbReference>
<gene>
    <name evidence="3" type="ORF">POL25_07325</name>
</gene>
<organism evidence="3 4">
    <name type="scientific">Nannocystis bainbridge</name>
    <dbReference type="NCBI Taxonomy" id="2995303"/>
    <lineage>
        <taxon>Bacteria</taxon>
        <taxon>Pseudomonadati</taxon>
        <taxon>Myxococcota</taxon>
        <taxon>Polyangia</taxon>
        <taxon>Nannocystales</taxon>
        <taxon>Nannocystaceae</taxon>
        <taxon>Nannocystis</taxon>
    </lineage>
</organism>
<dbReference type="EMBL" id="JAQNDL010000001">
    <property type="protein sequence ID" value="MDC0716696.1"/>
    <property type="molecule type" value="Genomic_DNA"/>
</dbReference>
<reference evidence="3 4" key="1">
    <citation type="submission" date="2022-11" db="EMBL/GenBank/DDBJ databases">
        <title>Minimal conservation of predation-associated metabolite biosynthetic gene clusters underscores biosynthetic potential of Myxococcota including descriptions for ten novel species: Archangium lansinium sp. nov., Myxococcus landrumus sp. nov., Nannocystis bai.</title>
        <authorList>
            <person name="Ahearne A."/>
            <person name="Stevens C."/>
            <person name="Dowd S."/>
        </authorList>
    </citation>
    <scope>NUCLEOTIDE SEQUENCE [LARGE SCALE GENOMIC DNA]</scope>
    <source>
        <strain evidence="3 4">BB15-2</strain>
    </source>
</reference>
<evidence type="ECO:0000256" key="2">
    <source>
        <dbReference type="SAM" id="SignalP"/>
    </source>
</evidence>
<evidence type="ECO:0008006" key="5">
    <source>
        <dbReference type="Google" id="ProtNLM"/>
    </source>
</evidence>
<keyword evidence="4" id="KW-1185">Reference proteome</keyword>
<sequence length="286" mass="29221">MSSRPCAFSRPLLLAGLLALGGCLDDCSDAPYDPQPGPGELGNGEFHFRCIGADDPACPTGESVGDFPVRVAVGARFALDYTWNEDLSRPPPELRTGAAERLSLKAGIFTAVAAGHTAVLALLPDSAIGDLIHVFATRPATLAIQHQRVDYDAYTLAAGSELELVAIARDTDRYVLAGLLAFTFEVADDGVVEVVGTGDGHVIVRAVAAGSTTVKASLGDLVAELALTVESGEPPLTTTDATSDSTTDESTTDASTTDASTTDATSDGTTDASTGDSTSDTTGGAL</sequence>
<keyword evidence="2" id="KW-0732">Signal</keyword>
<dbReference type="Gene3D" id="2.60.40.1080">
    <property type="match status" value="1"/>
</dbReference>
<evidence type="ECO:0000313" key="4">
    <source>
        <dbReference type="Proteomes" id="UP001221686"/>
    </source>
</evidence>
<protein>
    <recommendedName>
        <fullName evidence="5">Ig-like domain (Group 2)</fullName>
    </recommendedName>
</protein>
<accession>A0ABT5DST1</accession>
<proteinExistence type="predicted"/>
<dbReference type="PROSITE" id="PS51257">
    <property type="entry name" value="PROKAR_LIPOPROTEIN"/>
    <property type="match status" value="1"/>
</dbReference>
<evidence type="ECO:0000313" key="3">
    <source>
        <dbReference type="EMBL" id="MDC0716696.1"/>
    </source>
</evidence>
<comment type="caution">
    <text evidence="3">The sequence shown here is derived from an EMBL/GenBank/DDBJ whole genome shotgun (WGS) entry which is preliminary data.</text>
</comment>
<feature type="compositionally biased region" description="Low complexity" evidence="1">
    <location>
        <begin position="252"/>
        <end position="286"/>
    </location>
</feature>
<evidence type="ECO:0000256" key="1">
    <source>
        <dbReference type="SAM" id="MobiDB-lite"/>
    </source>
</evidence>
<feature type="region of interest" description="Disordered" evidence="1">
    <location>
        <begin position="232"/>
        <end position="286"/>
    </location>
</feature>
<name>A0ABT5DST1_9BACT</name>